<accession>A0A2H4ZNP7</accession>
<keyword evidence="5" id="KW-0406">Ion transport</keyword>
<dbReference type="AlphaFoldDB" id="A0A2H4ZNP7"/>
<geneLocation type="plastid" evidence="9"/>
<keyword evidence="8" id="KW-0066">ATP synthesis</keyword>
<dbReference type="PRINTS" id="PR00125">
    <property type="entry name" value="ATPASEDELTA"/>
</dbReference>
<dbReference type="GO" id="GO:0016020">
    <property type="term" value="C:membrane"/>
    <property type="evidence" value="ECO:0007669"/>
    <property type="project" value="UniProtKB-SubCell"/>
</dbReference>
<evidence type="ECO:0000256" key="7">
    <source>
        <dbReference type="ARBA" id="ARBA00023136"/>
    </source>
</evidence>
<evidence type="ECO:0000313" key="9">
    <source>
        <dbReference type="EMBL" id="AUG32138.1"/>
    </source>
</evidence>
<dbReference type="EMBL" id="MG264610">
    <property type="protein sequence ID" value="AUG32138.1"/>
    <property type="molecule type" value="Genomic_DNA"/>
</dbReference>
<keyword evidence="7" id="KW-0472">Membrane</keyword>
<dbReference type="Gene3D" id="1.10.520.20">
    <property type="entry name" value="N-terminal domain of the delta subunit of the F1F0-ATP synthase"/>
    <property type="match status" value="1"/>
</dbReference>
<name>A0A2H4ZNP7_9EUKA</name>
<keyword evidence="6" id="KW-0793">Thylakoid</keyword>
<protein>
    <submittedName>
        <fullName evidence="9">ATP synthase, delta (OSCP) subunit</fullName>
    </submittedName>
</protein>
<evidence type="ECO:0000256" key="2">
    <source>
        <dbReference type="ARBA" id="ARBA00007046"/>
    </source>
</evidence>
<dbReference type="GO" id="GO:0046933">
    <property type="term" value="F:proton-transporting ATP synthase activity, rotational mechanism"/>
    <property type="evidence" value="ECO:0007669"/>
    <property type="project" value="InterPro"/>
</dbReference>
<dbReference type="InterPro" id="IPR000711">
    <property type="entry name" value="ATPase_OSCP/dsu"/>
</dbReference>
<proteinExistence type="inferred from homology"/>
<keyword evidence="3" id="KW-0813">Transport</keyword>
<dbReference type="InterPro" id="IPR026015">
    <property type="entry name" value="ATP_synth_OSCP/delta_N_sf"/>
</dbReference>
<gene>
    <name evidence="9" type="primary">atpD</name>
    <name evidence="9" type="ORF">PLO_131</name>
</gene>
<evidence type="ECO:0000256" key="4">
    <source>
        <dbReference type="ARBA" id="ARBA00022781"/>
    </source>
</evidence>
<comment type="subcellular location">
    <subcellularLocation>
        <location evidence="1">Membrane</location>
    </subcellularLocation>
</comment>
<dbReference type="HAMAP" id="MF_01416">
    <property type="entry name" value="ATP_synth_delta_bact"/>
    <property type="match status" value="1"/>
</dbReference>
<comment type="similarity">
    <text evidence="2">Belongs to the ATPase delta chain family.</text>
</comment>
<keyword evidence="9" id="KW-0934">Plastid</keyword>
<evidence type="ECO:0000256" key="5">
    <source>
        <dbReference type="ARBA" id="ARBA00023065"/>
    </source>
</evidence>
<sequence length="182" mass="19945">MPLLNSIATPYAEALLQVTEARGETEQIAEEVKALLKIWESSPELRNAMSSPVLEPEAKKVALIKLFSEQISQAFLNLLKLLADRKRISALESVLLRFLEIYREARNIALAEVTSAIPLNEEQKNLLIQKIRVVAGTEQVELHVSVDPLIIGGFIVSIGSQVIDASLAGQVRRLGLALAKLG</sequence>
<dbReference type="Pfam" id="PF00213">
    <property type="entry name" value="OSCP"/>
    <property type="match status" value="1"/>
</dbReference>
<keyword evidence="4" id="KW-0375">Hydrogen ion transport</keyword>
<dbReference type="SUPFAM" id="SSF47928">
    <property type="entry name" value="N-terminal domain of the delta subunit of the F1F0-ATP synthase"/>
    <property type="match status" value="1"/>
</dbReference>
<organism evidence="9">
    <name type="scientific">Paulinella longichromatophora</name>
    <dbReference type="NCBI Taxonomy" id="1708747"/>
    <lineage>
        <taxon>Eukaryota</taxon>
        <taxon>Sar</taxon>
        <taxon>Rhizaria</taxon>
        <taxon>Cercozoa</taxon>
        <taxon>Imbricatea</taxon>
        <taxon>Silicofilosea</taxon>
        <taxon>Euglyphida</taxon>
        <taxon>Paulinellidae</taxon>
        <taxon>Paulinella</taxon>
    </lineage>
</organism>
<evidence type="ECO:0000256" key="3">
    <source>
        <dbReference type="ARBA" id="ARBA00022448"/>
    </source>
</evidence>
<evidence type="ECO:0000256" key="6">
    <source>
        <dbReference type="ARBA" id="ARBA00023078"/>
    </source>
</evidence>
<dbReference type="PANTHER" id="PTHR11910">
    <property type="entry name" value="ATP SYNTHASE DELTA CHAIN"/>
    <property type="match status" value="1"/>
</dbReference>
<reference evidence="9" key="1">
    <citation type="submission" date="2017-10" db="EMBL/GenBank/DDBJ databases">
        <title>Paulinella longichromatophora chromatophore genome.</title>
        <authorList>
            <person name="Lhee D."/>
            <person name="Yoon H.S."/>
        </authorList>
    </citation>
    <scope>NUCLEOTIDE SEQUENCE</scope>
</reference>
<evidence type="ECO:0000256" key="8">
    <source>
        <dbReference type="ARBA" id="ARBA00023310"/>
    </source>
</evidence>
<evidence type="ECO:0000256" key="1">
    <source>
        <dbReference type="ARBA" id="ARBA00004370"/>
    </source>
</evidence>
<dbReference type="NCBIfam" id="TIGR01145">
    <property type="entry name" value="ATP_synt_delta"/>
    <property type="match status" value="1"/>
</dbReference>